<accession>A0ACB9S7K4</accession>
<evidence type="ECO:0000313" key="1">
    <source>
        <dbReference type="EMBL" id="KAI4386702.1"/>
    </source>
</evidence>
<keyword evidence="2" id="KW-1185">Reference proteome</keyword>
<sequence length="73" mass="7260">MRGSSANRLCRGKSLGLEDCLETGITNAFRLVENAAVGDEGKVVGHGEDKAGAFDGGGKNVVAEGGAGRLAAA</sequence>
<reference evidence="2" key="1">
    <citation type="journal article" date="2023" name="Front. Plant Sci.">
        <title>Chromosomal-level genome assembly of Melastoma candidum provides insights into trichome evolution.</title>
        <authorList>
            <person name="Zhong Y."/>
            <person name="Wu W."/>
            <person name="Sun C."/>
            <person name="Zou P."/>
            <person name="Liu Y."/>
            <person name="Dai S."/>
            <person name="Zhou R."/>
        </authorList>
    </citation>
    <scope>NUCLEOTIDE SEQUENCE [LARGE SCALE GENOMIC DNA]</scope>
</reference>
<dbReference type="Proteomes" id="UP001057402">
    <property type="component" value="Chromosome 2"/>
</dbReference>
<protein>
    <submittedName>
        <fullName evidence="1">Uncharacterized protein</fullName>
    </submittedName>
</protein>
<dbReference type="EMBL" id="CM042881">
    <property type="protein sequence ID" value="KAI4386702.1"/>
    <property type="molecule type" value="Genomic_DNA"/>
</dbReference>
<comment type="caution">
    <text evidence="1">The sequence shown here is derived from an EMBL/GenBank/DDBJ whole genome shotgun (WGS) entry which is preliminary data.</text>
</comment>
<evidence type="ECO:0000313" key="2">
    <source>
        <dbReference type="Proteomes" id="UP001057402"/>
    </source>
</evidence>
<name>A0ACB9S7K4_9MYRT</name>
<organism evidence="1 2">
    <name type="scientific">Melastoma candidum</name>
    <dbReference type="NCBI Taxonomy" id="119954"/>
    <lineage>
        <taxon>Eukaryota</taxon>
        <taxon>Viridiplantae</taxon>
        <taxon>Streptophyta</taxon>
        <taxon>Embryophyta</taxon>
        <taxon>Tracheophyta</taxon>
        <taxon>Spermatophyta</taxon>
        <taxon>Magnoliopsida</taxon>
        <taxon>eudicotyledons</taxon>
        <taxon>Gunneridae</taxon>
        <taxon>Pentapetalae</taxon>
        <taxon>rosids</taxon>
        <taxon>malvids</taxon>
        <taxon>Myrtales</taxon>
        <taxon>Melastomataceae</taxon>
        <taxon>Melastomatoideae</taxon>
        <taxon>Melastomateae</taxon>
        <taxon>Melastoma</taxon>
    </lineage>
</organism>
<proteinExistence type="predicted"/>
<gene>
    <name evidence="1" type="ORF">MLD38_004611</name>
</gene>